<evidence type="ECO:0008006" key="3">
    <source>
        <dbReference type="Google" id="ProtNLM"/>
    </source>
</evidence>
<dbReference type="SMART" id="SM00612">
    <property type="entry name" value="Kelch"/>
    <property type="match status" value="4"/>
</dbReference>
<dbReference type="AlphaFoldDB" id="A0A8C2RQG2"/>
<reference evidence="2" key="1">
    <citation type="submission" date="2019-03" db="EMBL/GenBank/DDBJ databases">
        <title>Genome sequencing and reference-guided assembly of Black Bengal Goat (Capra hircus).</title>
        <authorList>
            <person name="Siddiki A.Z."/>
            <person name="Baten A."/>
            <person name="Billah M."/>
            <person name="Alam M.A.U."/>
            <person name="Shawrob K.S.M."/>
            <person name="Saha S."/>
            <person name="Chowdhury M."/>
            <person name="Rahman A.H."/>
            <person name="Stear M."/>
            <person name="Miah G."/>
            <person name="Das G.B."/>
            <person name="Hossain M.M."/>
            <person name="Kumkum M."/>
            <person name="Islam M.S."/>
            <person name="Mollah A.M."/>
            <person name="Ahsan A."/>
            <person name="Tusar F."/>
            <person name="Khan M.K.I."/>
        </authorList>
    </citation>
    <scope>NUCLEOTIDE SEQUENCE [LARGE SCALE GENOMIC DNA]</scope>
</reference>
<proteinExistence type="predicted"/>
<reference evidence="2" key="2">
    <citation type="submission" date="2025-08" db="UniProtKB">
        <authorList>
            <consortium name="Ensembl"/>
        </authorList>
    </citation>
    <scope>IDENTIFICATION</scope>
</reference>
<dbReference type="PANTHER" id="PTHR46375">
    <property type="entry name" value="KELCH REPEAT AND BTB DOMAIN-CONTAINING PROTEIN 13-RELATED"/>
    <property type="match status" value="1"/>
</dbReference>
<name>A0A8C2RQG2_CAPHI</name>
<keyword evidence="1" id="KW-0880">Kelch repeat</keyword>
<dbReference type="Pfam" id="PF24681">
    <property type="entry name" value="Kelch_KLHDC2_KLHL20_DRC7"/>
    <property type="match status" value="1"/>
</dbReference>
<evidence type="ECO:0000313" key="2">
    <source>
        <dbReference type="Ensembl" id="ENSCHIP00010031823.1"/>
    </source>
</evidence>
<dbReference type="Ensembl" id="ENSCHIT00010044767.1">
    <property type="protein sequence ID" value="ENSCHIP00010031823.1"/>
    <property type="gene ID" value="ENSCHIG00010023595.1"/>
</dbReference>
<dbReference type="PANTHER" id="PTHR46375:SF3">
    <property type="entry name" value="KELCH REPEAT AND BTB DOMAIN-CONTAINING PROTEIN 13"/>
    <property type="match status" value="1"/>
</dbReference>
<evidence type="ECO:0000256" key="1">
    <source>
        <dbReference type="ARBA" id="ARBA00022441"/>
    </source>
</evidence>
<dbReference type="InterPro" id="IPR015915">
    <property type="entry name" value="Kelch-typ_b-propeller"/>
</dbReference>
<dbReference type="InterPro" id="IPR052392">
    <property type="entry name" value="Kelch-BTB_domain-containing"/>
</dbReference>
<protein>
    <recommendedName>
        <fullName evidence="3">Kelch like family member 12</fullName>
    </recommendedName>
</protein>
<accession>A0A8C2RQG2</accession>
<organism evidence="2">
    <name type="scientific">Capra hircus</name>
    <name type="common">Goat</name>
    <dbReference type="NCBI Taxonomy" id="9925"/>
    <lineage>
        <taxon>Eukaryota</taxon>
        <taxon>Metazoa</taxon>
        <taxon>Chordata</taxon>
        <taxon>Craniata</taxon>
        <taxon>Vertebrata</taxon>
        <taxon>Euteleostomi</taxon>
        <taxon>Mammalia</taxon>
        <taxon>Eutheria</taxon>
        <taxon>Laurasiatheria</taxon>
        <taxon>Artiodactyla</taxon>
        <taxon>Ruminantia</taxon>
        <taxon>Pecora</taxon>
        <taxon>Bovidae</taxon>
        <taxon>Caprinae</taxon>
        <taxon>Capra</taxon>
    </lineage>
</organism>
<dbReference type="InterPro" id="IPR006652">
    <property type="entry name" value="Kelch_1"/>
</dbReference>
<dbReference type="SUPFAM" id="SSF117281">
    <property type="entry name" value="Kelch motif"/>
    <property type="match status" value="1"/>
</dbReference>
<dbReference type="Gene3D" id="2.120.10.80">
    <property type="entry name" value="Kelch-type beta propeller"/>
    <property type="match status" value="1"/>
</dbReference>
<sequence length="327" mass="35296">MRCRVCSSFSHGQRSLTGYSHGVTKNPTQASTHGACSGVPSRVLMLSRNSRFRDSGSQGGAVCCWAASWRTSRLGWLLRATWDKVPGCCLRCSVPEAVSQQPGENDPSPCLSSGANEVLLVVGGFGSQQSPIDAVEKFDPKTQEWSFLPSITRKRRYVASVSLHDRIYVIGGYDGRSRLSSVECLDYTADEDGVWYSVAPMNVRRGLAGATTLGDMIYVSGGFDGSRRHTSMERYDPNIDQWSMLGDMQTAREGAGLVVASGVIYCLGGYDGLNILNSVEKYDPHTGHWTNVTPMATKRSGKTGQAPGAGGRAVRAAWAVGLQACRH</sequence>